<dbReference type="Proteomes" id="UP000177324">
    <property type="component" value="Unassembled WGS sequence"/>
</dbReference>
<evidence type="ECO:0000313" key="5">
    <source>
        <dbReference type="Proteomes" id="UP000177324"/>
    </source>
</evidence>
<dbReference type="Gene3D" id="3.90.79.10">
    <property type="entry name" value="Nucleoside Triphosphate Pyrophosphohydrolase"/>
    <property type="match status" value="1"/>
</dbReference>
<dbReference type="GO" id="GO:0005829">
    <property type="term" value="C:cytosol"/>
    <property type="evidence" value="ECO:0007669"/>
    <property type="project" value="TreeGrafter"/>
</dbReference>
<comment type="cofactor">
    <cofactor evidence="1">
        <name>Mg(2+)</name>
        <dbReference type="ChEBI" id="CHEBI:18420"/>
    </cofactor>
</comment>
<dbReference type="GO" id="GO:0016787">
    <property type="term" value="F:hydrolase activity"/>
    <property type="evidence" value="ECO:0007669"/>
    <property type="project" value="UniProtKB-KW"/>
</dbReference>
<proteinExistence type="predicted"/>
<sequence>MQVFRDEVIFPNGETGTYEHYKKNDIVVIVTMYQNKYVLIEQYRYLANTRMIEFPEGVLHEGEDAVTAGIRELQEETGLISNDVKYLGKCMLNKGATSQVCHFVVAHIHATGKVNYDNSESDIDVMYIESEEIKSMIKKGQIFDGPTMIGFMFSNLH</sequence>
<dbReference type="CDD" id="cd03424">
    <property type="entry name" value="NUDIX_ADPRase_Nudt5_UGPPase_Nudt14"/>
    <property type="match status" value="1"/>
</dbReference>
<organism evidence="4 5">
    <name type="scientific">Candidatus Chisholmbacteria bacterium RIFCSPHIGHO2_01_FULL_48_12</name>
    <dbReference type="NCBI Taxonomy" id="1797589"/>
    <lineage>
        <taxon>Bacteria</taxon>
        <taxon>Candidatus Chisholmiibacteriota</taxon>
    </lineage>
</organism>
<dbReference type="GO" id="GO:0019693">
    <property type="term" value="P:ribose phosphate metabolic process"/>
    <property type="evidence" value="ECO:0007669"/>
    <property type="project" value="TreeGrafter"/>
</dbReference>
<evidence type="ECO:0000256" key="2">
    <source>
        <dbReference type="ARBA" id="ARBA00022801"/>
    </source>
</evidence>
<gene>
    <name evidence="4" type="ORF">A2784_00905</name>
</gene>
<evidence type="ECO:0000256" key="1">
    <source>
        <dbReference type="ARBA" id="ARBA00001946"/>
    </source>
</evidence>
<keyword evidence="2" id="KW-0378">Hydrolase</keyword>
<evidence type="ECO:0000259" key="3">
    <source>
        <dbReference type="PROSITE" id="PS51462"/>
    </source>
</evidence>
<feature type="domain" description="Nudix hydrolase" evidence="3">
    <location>
        <begin position="20"/>
        <end position="150"/>
    </location>
</feature>
<dbReference type="PANTHER" id="PTHR11839">
    <property type="entry name" value="UDP/ADP-SUGAR PYROPHOSPHATASE"/>
    <property type="match status" value="1"/>
</dbReference>
<name>A0A1G1VRJ6_9BACT</name>
<dbReference type="Pfam" id="PF00293">
    <property type="entry name" value="NUDIX"/>
    <property type="match status" value="1"/>
</dbReference>
<reference evidence="4 5" key="1">
    <citation type="journal article" date="2016" name="Nat. Commun.">
        <title>Thousands of microbial genomes shed light on interconnected biogeochemical processes in an aquifer system.</title>
        <authorList>
            <person name="Anantharaman K."/>
            <person name="Brown C.T."/>
            <person name="Hug L.A."/>
            <person name="Sharon I."/>
            <person name="Castelle C.J."/>
            <person name="Probst A.J."/>
            <person name="Thomas B.C."/>
            <person name="Singh A."/>
            <person name="Wilkins M.J."/>
            <person name="Karaoz U."/>
            <person name="Brodie E.L."/>
            <person name="Williams K.H."/>
            <person name="Hubbard S.S."/>
            <person name="Banfield J.F."/>
        </authorList>
    </citation>
    <scope>NUCLEOTIDE SEQUENCE [LARGE SCALE GENOMIC DNA]</scope>
</reference>
<dbReference type="InterPro" id="IPR015797">
    <property type="entry name" value="NUDIX_hydrolase-like_dom_sf"/>
</dbReference>
<dbReference type="SUPFAM" id="SSF55811">
    <property type="entry name" value="Nudix"/>
    <property type="match status" value="1"/>
</dbReference>
<dbReference type="PROSITE" id="PS51462">
    <property type="entry name" value="NUDIX"/>
    <property type="match status" value="1"/>
</dbReference>
<accession>A0A1G1VRJ6</accession>
<dbReference type="InterPro" id="IPR000086">
    <property type="entry name" value="NUDIX_hydrolase_dom"/>
</dbReference>
<dbReference type="AlphaFoldDB" id="A0A1G1VRJ6"/>
<protein>
    <recommendedName>
        <fullName evidence="3">Nudix hydrolase domain-containing protein</fullName>
    </recommendedName>
</protein>
<dbReference type="GO" id="GO:0006753">
    <property type="term" value="P:nucleoside phosphate metabolic process"/>
    <property type="evidence" value="ECO:0007669"/>
    <property type="project" value="TreeGrafter"/>
</dbReference>
<dbReference type="EMBL" id="MHCH01000011">
    <property type="protein sequence ID" value="OGY18018.1"/>
    <property type="molecule type" value="Genomic_DNA"/>
</dbReference>
<dbReference type="STRING" id="1797589.A2784_00905"/>
<evidence type="ECO:0000313" key="4">
    <source>
        <dbReference type="EMBL" id="OGY18018.1"/>
    </source>
</evidence>
<dbReference type="PANTHER" id="PTHR11839:SF18">
    <property type="entry name" value="NUDIX HYDROLASE DOMAIN-CONTAINING PROTEIN"/>
    <property type="match status" value="1"/>
</dbReference>
<comment type="caution">
    <text evidence="4">The sequence shown here is derived from an EMBL/GenBank/DDBJ whole genome shotgun (WGS) entry which is preliminary data.</text>
</comment>